<dbReference type="PROSITE" id="PS50255">
    <property type="entry name" value="CYTOCHROME_B5_2"/>
    <property type="match status" value="1"/>
</dbReference>
<dbReference type="Pfam" id="PF03404">
    <property type="entry name" value="Mo-co_dimer"/>
    <property type="match status" value="1"/>
</dbReference>
<dbReference type="GO" id="GO:0030151">
    <property type="term" value="F:molybdenum ion binding"/>
    <property type="evidence" value="ECO:0007669"/>
    <property type="project" value="InterPro"/>
</dbReference>
<dbReference type="SMART" id="SM01117">
    <property type="entry name" value="Cyt-b5"/>
    <property type="match status" value="1"/>
</dbReference>
<dbReference type="SUPFAM" id="SSF63380">
    <property type="entry name" value="Riboflavin synthase domain-like"/>
    <property type="match status" value="1"/>
</dbReference>
<dbReference type="Pfam" id="PF00970">
    <property type="entry name" value="FAD_binding_6"/>
    <property type="match status" value="1"/>
</dbReference>
<dbReference type="InterPro" id="IPR014756">
    <property type="entry name" value="Ig_E-set"/>
</dbReference>
<dbReference type="InterPro" id="IPR008335">
    <property type="entry name" value="Mopterin_OxRdtase_euk"/>
</dbReference>
<dbReference type="GO" id="GO:0008482">
    <property type="term" value="F:sulfite oxidase activity"/>
    <property type="evidence" value="ECO:0007669"/>
    <property type="project" value="TreeGrafter"/>
</dbReference>
<dbReference type="PANTHER" id="PTHR19372:SF7">
    <property type="entry name" value="SULFITE OXIDASE, MITOCHONDRIAL"/>
    <property type="match status" value="1"/>
</dbReference>
<evidence type="ECO:0000256" key="10">
    <source>
        <dbReference type="ARBA" id="ARBA00022827"/>
    </source>
</evidence>
<reference evidence="22 23" key="1">
    <citation type="journal article" date="2016" name="Proc. Natl. Acad. Sci. U.S.A.">
        <title>Comparative genomics of biotechnologically important yeasts.</title>
        <authorList>
            <person name="Riley R."/>
            <person name="Haridas S."/>
            <person name="Wolfe K.H."/>
            <person name="Lopes M.R."/>
            <person name="Hittinger C.T."/>
            <person name="Goeker M."/>
            <person name="Salamov A.A."/>
            <person name="Wisecaver J.H."/>
            <person name="Long T.M."/>
            <person name="Calvey C.H."/>
            <person name="Aerts A.L."/>
            <person name="Barry K.W."/>
            <person name="Choi C."/>
            <person name="Clum A."/>
            <person name="Coughlan A.Y."/>
            <person name="Deshpande S."/>
            <person name="Douglass A.P."/>
            <person name="Hanson S.J."/>
            <person name="Klenk H.-P."/>
            <person name="LaButti K.M."/>
            <person name="Lapidus A."/>
            <person name="Lindquist E.A."/>
            <person name="Lipzen A.M."/>
            <person name="Meier-Kolthoff J.P."/>
            <person name="Ohm R.A."/>
            <person name="Otillar R.P."/>
            <person name="Pangilinan J.L."/>
            <person name="Peng Y."/>
            <person name="Rokas A."/>
            <person name="Rosa C.A."/>
            <person name="Scheuner C."/>
            <person name="Sibirny A.A."/>
            <person name="Slot J.C."/>
            <person name="Stielow J.B."/>
            <person name="Sun H."/>
            <person name="Kurtzman C.P."/>
            <person name="Blackwell M."/>
            <person name="Grigoriev I.V."/>
            <person name="Jeffries T.W."/>
        </authorList>
    </citation>
    <scope>NUCLEOTIDE SEQUENCE [LARGE SCALE GENOMIC DNA]</scope>
    <source>
        <strain evidence="23">ATCC 18201 / CBS 1600 / BCRC 20928 / JCM 3617 / NBRC 0987 / NRRL Y-1542</strain>
    </source>
</reference>
<feature type="domain" description="FAD-binding FR-type" evidence="21">
    <location>
        <begin position="611"/>
        <end position="721"/>
    </location>
</feature>
<evidence type="ECO:0000256" key="13">
    <source>
        <dbReference type="ARBA" id="ARBA00023004"/>
    </source>
</evidence>
<dbReference type="InterPro" id="IPR008333">
    <property type="entry name" value="Cbr1-like_FAD-bd_dom"/>
</dbReference>
<dbReference type="GO" id="GO:0006809">
    <property type="term" value="P:nitric oxide biosynthetic process"/>
    <property type="evidence" value="ECO:0007669"/>
    <property type="project" value="InterPro"/>
</dbReference>
<comment type="catalytic activity">
    <reaction evidence="16">
        <text>nitrite + NADP(+) + H2O = nitrate + NADPH + H(+)</text>
        <dbReference type="Rhea" id="RHEA:19061"/>
        <dbReference type="ChEBI" id="CHEBI:15377"/>
        <dbReference type="ChEBI" id="CHEBI:15378"/>
        <dbReference type="ChEBI" id="CHEBI:16301"/>
        <dbReference type="ChEBI" id="CHEBI:17632"/>
        <dbReference type="ChEBI" id="CHEBI:57783"/>
        <dbReference type="ChEBI" id="CHEBI:58349"/>
        <dbReference type="EC" id="1.7.1.3"/>
    </reaction>
</comment>
<dbReference type="InterPro" id="IPR039261">
    <property type="entry name" value="FNR_nucleotide-bd"/>
</dbReference>
<dbReference type="PANTHER" id="PTHR19372">
    <property type="entry name" value="SULFITE REDUCTASE"/>
    <property type="match status" value="1"/>
</dbReference>
<dbReference type="PRINTS" id="PR00363">
    <property type="entry name" value="CYTOCHROMEB5"/>
</dbReference>
<evidence type="ECO:0000256" key="11">
    <source>
        <dbReference type="ARBA" id="ARBA00022857"/>
    </source>
</evidence>
<evidence type="ECO:0000256" key="5">
    <source>
        <dbReference type="ARBA" id="ARBA00011738"/>
    </source>
</evidence>
<evidence type="ECO:0000256" key="1">
    <source>
        <dbReference type="ARBA" id="ARBA00001971"/>
    </source>
</evidence>
<evidence type="ECO:0000256" key="17">
    <source>
        <dbReference type="PIRNR" id="PIRNR000233"/>
    </source>
</evidence>
<dbReference type="Gene3D" id="3.40.50.80">
    <property type="entry name" value="Nucleotide-binding domain of ferredoxin-NADP reductase (FNR) module"/>
    <property type="match status" value="1"/>
</dbReference>
<comment type="cofactor">
    <cofactor evidence="18">
        <name>Mo-molybdopterin</name>
        <dbReference type="ChEBI" id="CHEBI:71302"/>
    </cofactor>
    <text evidence="18">Binds 1 Mo-molybdopterin (Mo-MPT) cofactor per subunit.</text>
</comment>
<evidence type="ECO:0000313" key="23">
    <source>
        <dbReference type="Proteomes" id="UP000094389"/>
    </source>
</evidence>
<dbReference type="PIRSF" id="PIRSF000233">
    <property type="entry name" value="Nitr_rd_NADH"/>
    <property type="match status" value="1"/>
</dbReference>
<comment type="cofactor">
    <cofactor evidence="1">
        <name>heme</name>
        <dbReference type="ChEBI" id="CHEBI:30413"/>
    </cofactor>
</comment>
<dbReference type="PRINTS" id="PR00371">
    <property type="entry name" value="FPNCR"/>
</dbReference>
<dbReference type="InterPro" id="IPR005066">
    <property type="entry name" value="MoCF_OxRdtse_dimer"/>
</dbReference>
<evidence type="ECO:0000256" key="3">
    <source>
        <dbReference type="ARBA" id="ARBA00003838"/>
    </source>
</evidence>
<dbReference type="PRINTS" id="PR00407">
    <property type="entry name" value="EUMOPTERIN"/>
</dbReference>
<dbReference type="SUPFAM" id="SSF56524">
    <property type="entry name" value="Oxidoreductase molybdopterin-binding domain"/>
    <property type="match status" value="1"/>
</dbReference>
<gene>
    <name evidence="22" type="ORF">CYBJADRAFT_175614</name>
</gene>
<dbReference type="Gene3D" id="3.90.420.10">
    <property type="entry name" value="Oxidoreductase, molybdopterin-binding domain"/>
    <property type="match status" value="1"/>
</dbReference>
<keyword evidence="8" id="KW-0285">Flavoprotein</keyword>
<evidence type="ECO:0000259" key="21">
    <source>
        <dbReference type="PROSITE" id="PS51384"/>
    </source>
</evidence>
<dbReference type="GO" id="GO:0006790">
    <property type="term" value="P:sulfur compound metabolic process"/>
    <property type="evidence" value="ECO:0007669"/>
    <property type="project" value="TreeGrafter"/>
</dbReference>
<dbReference type="SUPFAM" id="SSF81296">
    <property type="entry name" value="E set domains"/>
    <property type="match status" value="1"/>
</dbReference>
<keyword evidence="15" id="KW-1015">Disulfide bond</keyword>
<dbReference type="Pfam" id="PF00175">
    <property type="entry name" value="NAD_binding_1"/>
    <property type="match status" value="1"/>
</dbReference>
<dbReference type="GO" id="GO:0042128">
    <property type="term" value="P:nitrate assimilation"/>
    <property type="evidence" value="ECO:0007669"/>
    <property type="project" value="UniProtKB-KW"/>
</dbReference>
<keyword evidence="23" id="KW-1185">Reference proteome</keyword>
<dbReference type="InterPro" id="IPR036400">
    <property type="entry name" value="Cyt_B5-like_heme/steroid_sf"/>
</dbReference>
<evidence type="ECO:0000256" key="15">
    <source>
        <dbReference type="ARBA" id="ARBA00023157"/>
    </source>
</evidence>
<dbReference type="STRING" id="983966.A0A1E4RUC1"/>
<proteinExistence type="inferred from homology"/>
<evidence type="ECO:0000259" key="20">
    <source>
        <dbReference type="PROSITE" id="PS50255"/>
    </source>
</evidence>
<dbReference type="FunFam" id="2.40.30.10:FF:000021">
    <property type="entry name" value="NADH-cytochrome b5 reductase"/>
    <property type="match status" value="1"/>
</dbReference>
<evidence type="ECO:0000313" key="22">
    <source>
        <dbReference type="EMBL" id="ODV70877.1"/>
    </source>
</evidence>
<keyword evidence="6 18" id="KW-0500">Molybdenum</keyword>
<dbReference type="PROSITE" id="PS00559">
    <property type="entry name" value="MOLYBDOPTERIN_EUK"/>
    <property type="match status" value="1"/>
</dbReference>
<dbReference type="FunFam" id="3.90.420.10:FF:000005">
    <property type="entry name" value="Nitrate reductase"/>
    <property type="match status" value="1"/>
</dbReference>
<keyword evidence="12" id="KW-0560">Oxidoreductase</keyword>
<protein>
    <recommendedName>
        <fullName evidence="17">Nitrate reductase</fullName>
    </recommendedName>
</protein>
<dbReference type="InterPro" id="IPR000572">
    <property type="entry name" value="OxRdtase_Mopterin-bd_dom"/>
</dbReference>
<dbReference type="InterPro" id="IPR001709">
    <property type="entry name" value="Flavoprot_Pyr_Nucl_cyt_Rdtase"/>
</dbReference>
<feature type="binding site" evidence="18">
    <location>
        <position position="142"/>
    </location>
    <ligand>
        <name>Mo-molybdopterin</name>
        <dbReference type="ChEBI" id="CHEBI:71302"/>
    </ligand>
    <ligandPart>
        <name>Mo</name>
        <dbReference type="ChEBI" id="CHEBI:28685"/>
    </ligandPart>
</feature>
<evidence type="ECO:0000256" key="14">
    <source>
        <dbReference type="ARBA" id="ARBA00023063"/>
    </source>
</evidence>
<keyword evidence="7" id="KW-0349">Heme</keyword>
<comment type="function">
    <text evidence="3 17">Nitrate reductase is a key enzyme involved in the first step of nitrate assimilation in plants, fungi and bacteria.</text>
</comment>
<dbReference type="OrthoDB" id="432685at2759"/>
<dbReference type="Pfam" id="PF00174">
    <property type="entry name" value="Oxidored_molyb"/>
    <property type="match status" value="1"/>
</dbReference>
<feature type="region of interest" description="Disordered" evidence="19">
    <location>
        <begin position="1"/>
        <end position="20"/>
    </location>
</feature>
<dbReference type="InterPro" id="IPR022407">
    <property type="entry name" value="OxRdtase_Mopterin_BS"/>
</dbReference>
<dbReference type="InterPro" id="IPR017927">
    <property type="entry name" value="FAD-bd_FR_type"/>
</dbReference>
<keyword evidence="9 18" id="KW-0479">Metal-binding</keyword>
<dbReference type="AlphaFoldDB" id="A0A1E4RUC1"/>
<dbReference type="Gene3D" id="2.60.40.650">
    <property type="match status" value="1"/>
</dbReference>
<keyword evidence="13" id="KW-0408">Iron</keyword>
<dbReference type="PROSITE" id="PS51384">
    <property type="entry name" value="FAD_FR"/>
    <property type="match status" value="1"/>
</dbReference>
<dbReference type="InterPro" id="IPR036374">
    <property type="entry name" value="OxRdtase_Mopterin-bd_sf"/>
</dbReference>
<evidence type="ECO:0000256" key="4">
    <source>
        <dbReference type="ARBA" id="ARBA00006253"/>
    </source>
</evidence>
<evidence type="ECO:0000256" key="7">
    <source>
        <dbReference type="ARBA" id="ARBA00022617"/>
    </source>
</evidence>
<evidence type="ECO:0000256" key="12">
    <source>
        <dbReference type="ARBA" id="ARBA00023002"/>
    </source>
</evidence>
<dbReference type="PROSITE" id="PS00191">
    <property type="entry name" value="CYTOCHROME_B5_1"/>
    <property type="match status" value="1"/>
</dbReference>
<dbReference type="InterPro" id="IPR012137">
    <property type="entry name" value="Nitr_rd_NADH"/>
</dbReference>
<evidence type="ECO:0000256" key="19">
    <source>
        <dbReference type="SAM" id="MobiDB-lite"/>
    </source>
</evidence>
<evidence type="ECO:0000256" key="9">
    <source>
        <dbReference type="ARBA" id="ARBA00022723"/>
    </source>
</evidence>
<evidence type="ECO:0000256" key="6">
    <source>
        <dbReference type="ARBA" id="ARBA00022505"/>
    </source>
</evidence>
<dbReference type="OMA" id="KAMMPDY"/>
<dbReference type="GO" id="GO:0043546">
    <property type="term" value="F:molybdopterin cofactor binding"/>
    <property type="evidence" value="ECO:0007669"/>
    <property type="project" value="InterPro"/>
</dbReference>
<feature type="domain" description="Cytochrome b5 heme-binding" evidence="20">
    <location>
        <begin position="514"/>
        <end position="589"/>
    </location>
</feature>
<dbReference type="Gene3D" id="3.10.120.10">
    <property type="entry name" value="Cytochrome b5-like heme/steroid binding domain"/>
    <property type="match status" value="1"/>
</dbReference>
<dbReference type="Gene3D" id="2.40.30.10">
    <property type="entry name" value="Translation factors"/>
    <property type="match status" value="1"/>
</dbReference>
<dbReference type="InterPro" id="IPR001433">
    <property type="entry name" value="OxRdtase_FAD/NAD-bd"/>
</dbReference>
<dbReference type="CDD" id="cd06183">
    <property type="entry name" value="cyt_b5_reduct_like"/>
    <property type="match status" value="1"/>
</dbReference>
<evidence type="ECO:0000256" key="16">
    <source>
        <dbReference type="ARBA" id="ARBA00049155"/>
    </source>
</evidence>
<sequence>MAFSAASRSDEQIFSGRESSSSESEYDYDFFWRKDTPLTKILDIDTNTKDSHVARDERLLRLTGSHPFNCEPPLSLNYQQGFITPSHLHFVRNHGAVPVVDESEIMNWTFTVEGMVDNPLTLTLKDMIRDFPQYTTPITLCCAGNRRKEQNMVLKGKGFNWGASGVSTSLWTGCFLWDIISKANPSKKARYVWMEGGDDPAKGPYGTCVPLHMVRDTERMIMVAYKQNGEFLSPDHGKPLRCVLPGIIGGRSVKWLKRLVVSDVPSNNWYHYYDNKVLPTMVTNKMAAEEDHWWKDERYTIYDLNLQTITVYPENDERLIINETNESELYEIKGFGYNGGGKRIGRIEVSLDRGKTWTLCDIDYPEDRYREAGYVDLFGGTVNVCDRMSCLCWCFWSTKVEKKLFKSSKDIVVRGMDISMSAQPRNMYWNVTSMLNNWWYRVAIQPGDTADEVKFEHPCIANKAGGWMDRVKAQGGDILDRTWGEDDEDDSGPKVKKEVVDEDLEMMINPEKRDVIITAEELAKHANKEDPWFVVKGHVFTGTPFLDEHPGGVQAITNVAGEDATDDFIAIHSEGSKLLMKKFHIGRLETTAVSAPTDAVTEITPTLLNPKVWKKITLVKKEIISHDSRIFHFALESPEQTTGLPVGKHLFIRSKGPDGKLVMRAYTPKSNHKQKGILEILIKVYFPRGDIPGGKMTMILENMEMGTQIEAKGPTGEFEYLENGNFLYNEKPGRADSFLLLAGGSGITPCYQVIAEIVSQEKDNTKMKMFYANRALGDILCYEDLEGFKKFTNANLEIDYCLSETPEGWKGLTGYLNKELWDQYIEEQKKNGEFMVLVCGPPGMVGAIEKLVKESDLDPSRVVYF</sequence>
<keyword evidence="14 17" id="KW-0534">Nitrate assimilation</keyword>
<keyword evidence="10" id="KW-0274">FAD</keyword>
<dbReference type="SUPFAM" id="SSF55856">
    <property type="entry name" value="Cytochrome b5-like heme/steroid binding domain"/>
    <property type="match status" value="1"/>
</dbReference>
<dbReference type="GO" id="GO:0020037">
    <property type="term" value="F:heme binding"/>
    <property type="evidence" value="ECO:0007669"/>
    <property type="project" value="InterPro"/>
</dbReference>
<dbReference type="InterPro" id="IPR018506">
    <property type="entry name" value="Cyt_B5_heme-BS"/>
</dbReference>
<dbReference type="GeneID" id="30991119"/>
<comment type="similarity">
    <text evidence="4 17">Belongs to the nitrate reductase family.</text>
</comment>
<keyword evidence="11" id="KW-0521">NADP</keyword>
<name>A0A1E4RUC1_CYBJN</name>
<evidence type="ECO:0000256" key="8">
    <source>
        <dbReference type="ARBA" id="ARBA00022630"/>
    </source>
</evidence>
<dbReference type="PRINTS" id="PR00406">
    <property type="entry name" value="CYTB5RDTASE"/>
</dbReference>
<comment type="cofactor">
    <cofactor evidence="2">
        <name>FAD</name>
        <dbReference type="ChEBI" id="CHEBI:57692"/>
    </cofactor>
</comment>
<dbReference type="SUPFAM" id="SSF52343">
    <property type="entry name" value="Ferredoxin reductase-like, C-terminal NADP-linked domain"/>
    <property type="match status" value="1"/>
</dbReference>
<dbReference type="Proteomes" id="UP000094389">
    <property type="component" value="Unassembled WGS sequence"/>
</dbReference>
<dbReference type="InterPro" id="IPR001199">
    <property type="entry name" value="Cyt_B5-like_heme/steroid-bd"/>
</dbReference>
<dbReference type="GO" id="GO:0050464">
    <property type="term" value="F:nitrate reductase (NADPH) activity"/>
    <property type="evidence" value="ECO:0007669"/>
    <property type="project" value="UniProtKB-EC"/>
</dbReference>
<evidence type="ECO:0000256" key="18">
    <source>
        <dbReference type="PIRSR" id="PIRSR000233-1"/>
    </source>
</evidence>
<dbReference type="InterPro" id="IPR017938">
    <property type="entry name" value="Riboflavin_synthase-like_b-brl"/>
</dbReference>
<accession>A0A1E4RUC1</accession>
<dbReference type="EMBL" id="KV453948">
    <property type="protein sequence ID" value="ODV70877.1"/>
    <property type="molecule type" value="Genomic_DNA"/>
</dbReference>
<dbReference type="RefSeq" id="XP_020067916.1">
    <property type="nucleotide sequence ID" value="XM_020216723.1"/>
</dbReference>
<organism evidence="22 23">
    <name type="scientific">Cyberlindnera jadinii (strain ATCC 18201 / CBS 1600 / BCRC 20928 / JCM 3617 / NBRC 0987 / NRRL Y-1542)</name>
    <name type="common">Torula yeast</name>
    <name type="synonym">Candida utilis</name>
    <dbReference type="NCBI Taxonomy" id="983966"/>
    <lineage>
        <taxon>Eukaryota</taxon>
        <taxon>Fungi</taxon>
        <taxon>Dikarya</taxon>
        <taxon>Ascomycota</taxon>
        <taxon>Saccharomycotina</taxon>
        <taxon>Saccharomycetes</taxon>
        <taxon>Phaffomycetales</taxon>
        <taxon>Phaffomycetaceae</taxon>
        <taxon>Cyberlindnera</taxon>
    </lineage>
</organism>
<evidence type="ECO:0000256" key="2">
    <source>
        <dbReference type="ARBA" id="ARBA00001974"/>
    </source>
</evidence>
<dbReference type="Pfam" id="PF00173">
    <property type="entry name" value="Cyt-b5"/>
    <property type="match status" value="1"/>
</dbReference>
<comment type="subunit">
    <text evidence="5">Homodimer.</text>
</comment>